<feature type="region of interest" description="Disordered" evidence="1">
    <location>
        <begin position="477"/>
        <end position="497"/>
    </location>
</feature>
<dbReference type="InterPro" id="IPR001111">
    <property type="entry name" value="TGF-b_propeptide"/>
</dbReference>
<gene>
    <name evidence="3" type="ORF">Pmani_017799</name>
</gene>
<sequence>MLVVVTQASPFTLPADDQALALAYTQELAQQLAPTAQPSSSVQDPDQQQQQHTPLSPNTPVNEEEHQPRDPLADDDYDSQTDPFNRAKEIARLNIMDKILIALGPPFGEKLPKAPTNDTLATVPTPIQINAEPCPYKYKRCSSQTYFPSCEVPRNTDPEIWPQRFNLFFNLSREFNNKVDVMAATLRLYKNDSLPLEIPKNLFINAYIYNKSLTRKRHRARLVAGTKILSDYIGWVTLPVEPMVRRWRRRRNNHGLLITVIDVDDIPWDAPRIFVTMDCTSGNNSLLPLPFEVQTEEEGQRYPALNVRLGSPDGEPGTTPSTSPAPDNTTTVENSTLMQSDEPDIYDYDYTMAVSEQSLMSTQDPLIEDYSSQDSQPEEEEEEEPQTDIPETPESHLLYHANEGRHSPGEGGRGHDINEGDPVFVGLTNHRHRHHSRPGVETQTHRSSLPLVPHPTSPYTSRADREDHVVDDAQLDSAHTPLPIPPAPTTTTTTTTHFPVLPHSLRTVDQPMTDEELISASQQLRYLEQVGVDRAALEPDRTPGNEREQRMLRRPSVDERRPMTERGEQGRKSRRERQRGIKDRRLARRFRGMHHQRRG</sequence>
<dbReference type="Gene3D" id="2.60.120.970">
    <property type="match status" value="1"/>
</dbReference>
<dbReference type="Pfam" id="PF00688">
    <property type="entry name" value="TGFb_propeptide"/>
    <property type="match status" value="1"/>
</dbReference>
<dbReference type="AlphaFoldDB" id="A0AAE1U534"/>
<feature type="compositionally biased region" description="Acidic residues" evidence="1">
    <location>
        <begin position="376"/>
        <end position="386"/>
    </location>
</feature>
<keyword evidence="4" id="KW-1185">Reference proteome</keyword>
<feature type="compositionally biased region" description="Low complexity" evidence="1">
    <location>
        <begin position="37"/>
        <end position="51"/>
    </location>
</feature>
<dbReference type="Proteomes" id="UP001292094">
    <property type="component" value="Unassembled WGS sequence"/>
</dbReference>
<feature type="region of interest" description="Disordered" evidence="1">
    <location>
        <begin position="367"/>
        <end position="393"/>
    </location>
</feature>
<feature type="compositionally biased region" description="Polar residues" evidence="1">
    <location>
        <begin position="52"/>
        <end position="61"/>
    </location>
</feature>
<protein>
    <recommendedName>
        <fullName evidence="2">TGF-beta propeptide domain-containing protein</fullName>
    </recommendedName>
</protein>
<evidence type="ECO:0000313" key="3">
    <source>
        <dbReference type="EMBL" id="KAK4310653.1"/>
    </source>
</evidence>
<feature type="compositionally biased region" description="Basic and acidic residues" evidence="1">
    <location>
        <begin position="63"/>
        <end position="72"/>
    </location>
</feature>
<organism evidence="3 4">
    <name type="scientific">Petrolisthes manimaculis</name>
    <dbReference type="NCBI Taxonomy" id="1843537"/>
    <lineage>
        <taxon>Eukaryota</taxon>
        <taxon>Metazoa</taxon>
        <taxon>Ecdysozoa</taxon>
        <taxon>Arthropoda</taxon>
        <taxon>Crustacea</taxon>
        <taxon>Multicrustacea</taxon>
        <taxon>Malacostraca</taxon>
        <taxon>Eumalacostraca</taxon>
        <taxon>Eucarida</taxon>
        <taxon>Decapoda</taxon>
        <taxon>Pleocyemata</taxon>
        <taxon>Anomura</taxon>
        <taxon>Galatheoidea</taxon>
        <taxon>Porcellanidae</taxon>
        <taxon>Petrolisthes</taxon>
    </lineage>
</organism>
<feature type="compositionally biased region" description="Basic residues" evidence="1">
    <location>
        <begin position="585"/>
        <end position="599"/>
    </location>
</feature>
<feature type="region of interest" description="Disordered" evidence="1">
    <location>
        <begin position="30"/>
        <end position="82"/>
    </location>
</feature>
<comment type="caution">
    <text evidence="3">The sequence shown here is derived from an EMBL/GenBank/DDBJ whole genome shotgun (WGS) entry which is preliminary data.</text>
</comment>
<feature type="region of interest" description="Disordered" evidence="1">
    <location>
        <begin position="433"/>
        <end position="463"/>
    </location>
</feature>
<dbReference type="EMBL" id="JAWZYT010001611">
    <property type="protein sequence ID" value="KAK4310653.1"/>
    <property type="molecule type" value="Genomic_DNA"/>
</dbReference>
<accession>A0AAE1U534</accession>
<feature type="region of interest" description="Disordered" evidence="1">
    <location>
        <begin position="535"/>
        <end position="599"/>
    </location>
</feature>
<feature type="region of interest" description="Disordered" evidence="1">
    <location>
        <begin position="306"/>
        <end position="333"/>
    </location>
</feature>
<evidence type="ECO:0000313" key="4">
    <source>
        <dbReference type="Proteomes" id="UP001292094"/>
    </source>
</evidence>
<feature type="domain" description="TGF-beta propeptide" evidence="2">
    <location>
        <begin position="164"/>
        <end position="263"/>
    </location>
</feature>
<feature type="compositionally biased region" description="Basic and acidic residues" evidence="1">
    <location>
        <begin position="535"/>
        <end position="571"/>
    </location>
</feature>
<name>A0AAE1U534_9EUCA</name>
<evidence type="ECO:0000256" key="1">
    <source>
        <dbReference type="SAM" id="MobiDB-lite"/>
    </source>
</evidence>
<proteinExistence type="predicted"/>
<feature type="compositionally biased region" description="Polar residues" evidence="1">
    <location>
        <begin position="318"/>
        <end position="333"/>
    </location>
</feature>
<evidence type="ECO:0000259" key="2">
    <source>
        <dbReference type="Pfam" id="PF00688"/>
    </source>
</evidence>
<reference evidence="3" key="1">
    <citation type="submission" date="2023-11" db="EMBL/GenBank/DDBJ databases">
        <title>Genome assemblies of two species of porcelain crab, Petrolisthes cinctipes and Petrolisthes manimaculis (Anomura: Porcellanidae).</title>
        <authorList>
            <person name="Angst P."/>
        </authorList>
    </citation>
    <scope>NUCLEOTIDE SEQUENCE</scope>
    <source>
        <strain evidence="3">PB745_02</strain>
        <tissue evidence="3">Gill</tissue>
    </source>
</reference>